<dbReference type="SMART" id="SM00849">
    <property type="entry name" value="Lactamase_B"/>
    <property type="match status" value="1"/>
</dbReference>
<proteinExistence type="predicted"/>
<dbReference type="PANTHER" id="PTHR42951:SF14">
    <property type="entry name" value="METALLO-BETA-LACTAMASE SUPERFAMILY PROTEIN"/>
    <property type="match status" value="1"/>
</dbReference>
<accession>A0ABT4D0R0</accession>
<protein>
    <submittedName>
        <fullName evidence="2">MBL fold metallo-hydrolase</fullName>
    </submittedName>
</protein>
<evidence type="ECO:0000259" key="1">
    <source>
        <dbReference type="SMART" id="SM00849"/>
    </source>
</evidence>
<dbReference type="InterPro" id="IPR036866">
    <property type="entry name" value="RibonucZ/Hydroxyglut_hydro"/>
</dbReference>
<dbReference type="RefSeq" id="WP_268040478.1">
    <property type="nucleotide sequence ID" value="NZ_JAPQER010000002.1"/>
</dbReference>
<organism evidence="2 3">
    <name type="scientific">Clostridium aestuarii</name>
    <dbReference type="NCBI Taxonomy" id="338193"/>
    <lineage>
        <taxon>Bacteria</taxon>
        <taxon>Bacillati</taxon>
        <taxon>Bacillota</taxon>
        <taxon>Clostridia</taxon>
        <taxon>Eubacteriales</taxon>
        <taxon>Clostridiaceae</taxon>
        <taxon>Clostridium</taxon>
    </lineage>
</organism>
<comment type="caution">
    <text evidence="2">The sequence shown here is derived from an EMBL/GenBank/DDBJ whole genome shotgun (WGS) entry which is preliminary data.</text>
</comment>
<sequence length="296" mass="33901">MELTKIKGNTYYIDSPTNIGVYVFKNKFCALIDSGLDNSAAKKFDDILKNNGLHPKYIINTHAHLDHCGGNHYFNQNYTGTIVYTSQKEKLYMENPQLLSTIVSSAPPIKKIAVKAKPFKVDYILEYGTNKINDEKFEIIPLKGHSEEHIGIITPEKVCFLGDCIFSAETLDKYPFPFLFDIEASIETLENLREVDADYFVISHGKNILTKAELLTLIDKNIENIEKYIDMILELLDQPCTREDILENIMILDDISVGIRKYMLNLSSISAFISYLYNKDLIDCSIEDGKLYYFKK</sequence>
<feature type="domain" description="Metallo-beta-lactamase" evidence="1">
    <location>
        <begin position="16"/>
        <end position="204"/>
    </location>
</feature>
<reference evidence="2" key="1">
    <citation type="submission" date="2022-12" db="EMBL/GenBank/DDBJ databases">
        <authorList>
            <person name="Wang J."/>
        </authorList>
    </citation>
    <scope>NUCLEOTIDE SEQUENCE</scope>
    <source>
        <strain evidence="2">HY-45-18</strain>
    </source>
</reference>
<dbReference type="CDD" id="cd07743">
    <property type="entry name" value="metallo-hydrolase-like_MBL-fold"/>
    <property type="match status" value="1"/>
</dbReference>
<dbReference type="SUPFAM" id="SSF56281">
    <property type="entry name" value="Metallo-hydrolase/oxidoreductase"/>
    <property type="match status" value="1"/>
</dbReference>
<dbReference type="InterPro" id="IPR001279">
    <property type="entry name" value="Metallo-B-lactamas"/>
</dbReference>
<gene>
    <name evidence="2" type="ORF">OW763_07540</name>
</gene>
<keyword evidence="3" id="KW-1185">Reference proteome</keyword>
<dbReference type="InterPro" id="IPR050855">
    <property type="entry name" value="NDM-1-like"/>
</dbReference>
<dbReference type="Gene3D" id="3.60.15.10">
    <property type="entry name" value="Ribonuclease Z/Hydroxyacylglutathione hydrolase-like"/>
    <property type="match status" value="1"/>
</dbReference>
<dbReference type="PANTHER" id="PTHR42951">
    <property type="entry name" value="METALLO-BETA-LACTAMASE DOMAIN-CONTAINING"/>
    <property type="match status" value="1"/>
</dbReference>
<name>A0ABT4D0R0_9CLOT</name>
<dbReference type="Proteomes" id="UP001078443">
    <property type="component" value="Unassembled WGS sequence"/>
</dbReference>
<dbReference type="Pfam" id="PF00753">
    <property type="entry name" value="Lactamase_B"/>
    <property type="match status" value="1"/>
</dbReference>
<dbReference type="EMBL" id="JAPQER010000002">
    <property type="protein sequence ID" value="MCY6484207.1"/>
    <property type="molecule type" value="Genomic_DNA"/>
</dbReference>
<evidence type="ECO:0000313" key="2">
    <source>
        <dbReference type="EMBL" id="MCY6484207.1"/>
    </source>
</evidence>
<evidence type="ECO:0000313" key="3">
    <source>
        <dbReference type="Proteomes" id="UP001078443"/>
    </source>
</evidence>